<proteinExistence type="predicted"/>
<accession>A0A813W0P9</accession>
<organism evidence="2 3">
    <name type="scientific">Brachionus calyciflorus</name>
    <dbReference type="NCBI Taxonomy" id="104777"/>
    <lineage>
        <taxon>Eukaryota</taxon>
        <taxon>Metazoa</taxon>
        <taxon>Spiralia</taxon>
        <taxon>Gnathifera</taxon>
        <taxon>Rotifera</taxon>
        <taxon>Eurotatoria</taxon>
        <taxon>Monogononta</taxon>
        <taxon>Pseudotrocha</taxon>
        <taxon>Ploima</taxon>
        <taxon>Brachionidae</taxon>
        <taxon>Brachionus</taxon>
    </lineage>
</organism>
<feature type="chain" id="PRO_5032589843" evidence="1">
    <location>
        <begin position="18"/>
        <end position="124"/>
    </location>
</feature>
<reference evidence="2" key="1">
    <citation type="submission" date="2021-02" db="EMBL/GenBank/DDBJ databases">
        <authorList>
            <person name="Nowell W R."/>
        </authorList>
    </citation>
    <scope>NUCLEOTIDE SEQUENCE</scope>
    <source>
        <strain evidence="2">Ploen Becks lab</strain>
    </source>
</reference>
<keyword evidence="1" id="KW-0732">Signal</keyword>
<protein>
    <submittedName>
        <fullName evidence="2">Uncharacterized protein</fullName>
    </submittedName>
</protein>
<gene>
    <name evidence="2" type="ORF">OXX778_LOCUS8937</name>
</gene>
<dbReference type="GO" id="GO:0006508">
    <property type="term" value="P:proteolysis"/>
    <property type="evidence" value="ECO:0007669"/>
    <property type="project" value="InterPro"/>
</dbReference>
<comment type="caution">
    <text evidence="2">The sequence shown here is derived from an EMBL/GenBank/DDBJ whole genome shotgun (WGS) entry which is preliminary data.</text>
</comment>
<dbReference type="Proteomes" id="UP000663879">
    <property type="component" value="Unassembled WGS sequence"/>
</dbReference>
<feature type="signal peptide" evidence="1">
    <location>
        <begin position="1"/>
        <end position="17"/>
    </location>
</feature>
<dbReference type="PROSITE" id="PS51885">
    <property type="entry name" value="NEPRILYSIN"/>
    <property type="match status" value="1"/>
</dbReference>
<name>A0A813W0P9_9BILA</name>
<keyword evidence="3" id="KW-1185">Reference proteome</keyword>
<dbReference type="AlphaFoldDB" id="A0A813W0P9"/>
<evidence type="ECO:0000313" key="2">
    <source>
        <dbReference type="EMBL" id="CAF0850751.1"/>
    </source>
</evidence>
<dbReference type="GO" id="GO:0004222">
    <property type="term" value="F:metalloendopeptidase activity"/>
    <property type="evidence" value="ECO:0007669"/>
    <property type="project" value="InterPro"/>
</dbReference>
<evidence type="ECO:0000313" key="3">
    <source>
        <dbReference type="Proteomes" id="UP000663879"/>
    </source>
</evidence>
<sequence length="124" mass="14357">MFIYLILLITVAKSILTLPVNVNNKANLTDFDNIQLFQSDGPCYTKSCNIERSRLDLLNENISPCENFYEFSCYMNQDQDHLAKLHHEAVMSIYDGSTQLLIMLLNFQKLLTVNPRKKLKKLVL</sequence>
<evidence type="ECO:0000256" key="1">
    <source>
        <dbReference type="SAM" id="SignalP"/>
    </source>
</evidence>
<dbReference type="EMBL" id="CAJNOC010001275">
    <property type="protein sequence ID" value="CAF0850751.1"/>
    <property type="molecule type" value="Genomic_DNA"/>
</dbReference>
<dbReference type="InterPro" id="IPR000718">
    <property type="entry name" value="Peptidase_M13"/>
</dbReference>